<dbReference type="OrthoDB" id="37634at10239"/>
<accession>B2ZXT2</accession>
<sequence length="116" mass="13812">MTKNRYPVRGTNYTLRQILSELTLDDSPSLNFTVLGVDGVIQTSHVTEEQMLSVPYMADTVWQYVRTTREWIPIFTYVGNGDLREVLDLELWKREEWEKDRPKFWWATPKGFPRQQ</sequence>
<evidence type="ECO:0000313" key="1">
    <source>
        <dbReference type="EMBL" id="BAG41508.1"/>
    </source>
</evidence>
<dbReference type="EMBL" id="AB366653">
    <property type="protein sequence ID" value="BAG41508.1"/>
    <property type="molecule type" value="Genomic_DNA"/>
</dbReference>
<protein>
    <submittedName>
        <fullName evidence="1">Uncharacterized protein</fullName>
    </submittedName>
</protein>
<keyword evidence="2" id="KW-1185">Reference proteome</keyword>
<organism evidence="1 2">
    <name type="scientific">Ralstonia phage phiRSL1</name>
    <dbReference type="NCBI Taxonomy" id="1980924"/>
    <lineage>
        <taxon>Viruses</taxon>
        <taxon>Duplodnaviria</taxon>
        <taxon>Heunggongvirae</taxon>
        <taxon>Uroviricota</taxon>
        <taxon>Caudoviricetes</taxon>
        <taxon>Mieseafarmvirus</taxon>
        <taxon>Mieseafarmvirus RSL1</taxon>
    </lineage>
</organism>
<dbReference type="Proteomes" id="UP000001034">
    <property type="component" value="Segment"/>
</dbReference>
<dbReference type="KEGG" id="vg:6369838"/>
<proteinExistence type="predicted"/>
<dbReference type="GeneID" id="6369838"/>
<name>B2ZXT2_9CAUD</name>
<reference evidence="1 2" key="1">
    <citation type="journal article" date="2010" name="Virology">
        <title>A jumbo phage infecting the phytopathogen Ralstonia solanacearum defines a new lineage of the Myoviridae family.</title>
        <authorList>
            <person name="Yamada T."/>
            <person name="Satoh S."/>
            <person name="Ishikawa H."/>
            <person name="Fujiwara A."/>
            <person name="Kawasaki T."/>
            <person name="Fujie M."/>
            <person name="Ogata H."/>
        </authorList>
    </citation>
    <scope>NUCLEOTIDE SEQUENCE [LARGE SCALE GENOMIC DNA]</scope>
</reference>
<evidence type="ECO:0000313" key="2">
    <source>
        <dbReference type="Proteomes" id="UP000001034"/>
    </source>
</evidence>
<dbReference type="RefSeq" id="YP_001949938.1">
    <property type="nucleotide sequence ID" value="NC_010811.2"/>
</dbReference>